<evidence type="ECO:0000256" key="8">
    <source>
        <dbReference type="SAM" id="Phobius"/>
    </source>
</evidence>
<keyword evidence="7 8" id="KW-0472">Membrane</keyword>
<sequence>MISSSQWREVIGVITLTGELSNLVARCSNFTPGYTQLGDRKDQKTLEKLRAESTRRKLDGGEKEKTAEYKSFRNKKRPRFMHITSKAETLRLIWIVEASVVILLYSLFRLNPDKCSYSRAVVGALLGLPAGAIVNALGAIVLGAPVGLQHFRKTVHWSLLMSVFTLVPAASVFGSSWTDWHRIFAQTKPIGPVDYMICLPAHGAVIGAWFGAWPMPLDWERSWQDWPICVTYGAIVGYLAGMMASFGFVVFKNWRQHVKGD</sequence>
<gene>
    <name evidence="9" type="ORF">Fot_33806</name>
</gene>
<evidence type="ECO:0000313" key="10">
    <source>
        <dbReference type="Proteomes" id="UP001604277"/>
    </source>
</evidence>
<evidence type="ECO:0008006" key="11">
    <source>
        <dbReference type="Google" id="ProtNLM"/>
    </source>
</evidence>
<dbReference type="InterPro" id="IPR009580">
    <property type="entry name" value="GPI_biosynthesis_protein_Pig-F"/>
</dbReference>
<keyword evidence="4 8" id="KW-0812">Transmembrane</keyword>
<keyword evidence="3" id="KW-0337">GPI-anchor biosynthesis</keyword>
<dbReference type="Pfam" id="PF06699">
    <property type="entry name" value="PIG-F"/>
    <property type="match status" value="1"/>
</dbReference>
<dbReference type="AlphaFoldDB" id="A0ABD1TBT9"/>
<feature type="transmembrane region" description="Helical" evidence="8">
    <location>
        <begin position="232"/>
        <end position="251"/>
    </location>
</feature>
<organism evidence="9 10">
    <name type="scientific">Forsythia ovata</name>
    <dbReference type="NCBI Taxonomy" id="205694"/>
    <lineage>
        <taxon>Eukaryota</taxon>
        <taxon>Viridiplantae</taxon>
        <taxon>Streptophyta</taxon>
        <taxon>Embryophyta</taxon>
        <taxon>Tracheophyta</taxon>
        <taxon>Spermatophyta</taxon>
        <taxon>Magnoliopsida</taxon>
        <taxon>eudicotyledons</taxon>
        <taxon>Gunneridae</taxon>
        <taxon>Pentapetalae</taxon>
        <taxon>asterids</taxon>
        <taxon>lamiids</taxon>
        <taxon>Lamiales</taxon>
        <taxon>Oleaceae</taxon>
        <taxon>Forsythieae</taxon>
        <taxon>Forsythia</taxon>
    </lineage>
</organism>
<feature type="transmembrane region" description="Helical" evidence="8">
    <location>
        <begin position="154"/>
        <end position="173"/>
    </location>
</feature>
<dbReference type="GO" id="GO:0006506">
    <property type="term" value="P:GPI anchor biosynthetic process"/>
    <property type="evidence" value="ECO:0007669"/>
    <property type="project" value="UniProtKB-KW"/>
</dbReference>
<name>A0ABD1TBT9_9LAMI</name>
<dbReference type="Proteomes" id="UP001604277">
    <property type="component" value="Unassembled WGS sequence"/>
</dbReference>
<evidence type="ECO:0000256" key="1">
    <source>
        <dbReference type="ARBA" id="ARBA00004477"/>
    </source>
</evidence>
<comment type="caution">
    <text evidence="9">The sequence shown here is derived from an EMBL/GenBank/DDBJ whole genome shotgun (WGS) entry which is preliminary data.</text>
</comment>
<keyword evidence="10" id="KW-1185">Reference proteome</keyword>
<accession>A0ABD1TBT9</accession>
<protein>
    <recommendedName>
        <fullName evidence="11">Glycosylphosphatidylinositol anchor biosynthesis protein 11</fullName>
    </recommendedName>
</protein>
<feature type="transmembrane region" description="Helical" evidence="8">
    <location>
        <begin position="89"/>
        <end position="108"/>
    </location>
</feature>
<reference evidence="10" key="1">
    <citation type="submission" date="2024-07" db="EMBL/GenBank/DDBJ databases">
        <title>Two chromosome-level genome assemblies of Korean endemic species Abeliophyllum distichum and Forsythia ovata (Oleaceae).</title>
        <authorList>
            <person name="Jang H."/>
        </authorList>
    </citation>
    <scope>NUCLEOTIDE SEQUENCE [LARGE SCALE GENOMIC DNA]</scope>
</reference>
<dbReference type="EMBL" id="JBFOLJ010000009">
    <property type="protein sequence ID" value="KAL2510159.1"/>
    <property type="molecule type" value="Genomic_DNA"/>
</dbReference>
<proteinExistence type="predicted"/>
<keyword evidence="5" id="KW-0256">Endoplasmic reticulum</keyword>
<evidence type="ECO:0000256" key="3">
    <source>
        <dbReference type="ARBA" id="ARBA00022502"/>
    </source>
</evidence>
<comment type="pathway">
    <text evidence="2">Glycolipid biosynthesis; glycosylphosphatidylinositol-anchor biosynthesis.</text>
</comment>
<comment type="subcellular location">
    <subcellularLocation>
        <location evidence="1">Endoplasmic reticulum membrane</location>
        <topology evidence="1">Multi-pass membrane protein</topology>
    </subcellularLocation>
</comment>
<feature type="transmembrane region" description="Helical" evidence="8">
    <location>
        <begin position="193"/>
        <end position="212"/>
    </location>
</feature>
<evidence type="ECO:0000256" key="2">
    <source>
        <dbReference type="ARBA" id="ARBA00004687"/>
    </source>
</evidence>
<keyword evidence="6 8" id="KW-1133">Transmembrane helix</keyword>
<evidence type="ECO:0000256" key="4">
    <source>
        <dbReference type="ARBA" id="ARBA00022692"/>
    </source>
</evidence>
<evidence type="ECO:0000256" key="6">
    <source>
        <dbReference type="ARBA" id="ARBA00022989"/>
    </source>
</evidence>
<evidence type="ECO:0000313" key="9">
    <source>
        <dbReference type="EMBL" id="KAL2510159.1"/>
    </source>
</evidence>
<evidence type="ECO:0000256" key="5">
    <source>
        <dbReference type="ARBA" id="ARBA00022824"/>
    </source>
</evidence>
<evidence type="ECO:0000256" key="7">
    <source>
        <dbReference type="ARBA" id="ARBA00023136"/>
    </source>
</evidence>
<feature type="transmembrane region" description="Helical" evidence="8">
    <location>
        <begin position="120"/>
        <end position="142"/>
    </location>
</feature>
<dbReference type="GO" id="GO:0005789">
    <property type="term" value="C:endoplasmic reticulum membrane"/>
    <property type="evidence" value="ECO:0007669"/>
    <property type="project" value="UniProtKB-SubCell"/>
</dbReference>